<sequence>MSPARDAVVVAVDGGGSKTDAVALTLDGRVVAHRRAGGSSPQLEGLTASVAVIDELVTEVAAGREVVQIDLYLSGLDLPIEIERFREAIGWLSWASASAVVENDLFALLRAGTDAADAVAVVCGTGVNAVGRRADGATARFPSLGGISGDWGGGYGLGEQALWFAARDLDGRGAPTALTAAIPGHLGAASLSELIEDLHFRRRPMAELSRLAPVVFEAAGAGDAVAGALVDRQADEILAFARACLTRLDLLDRAVPIVLGGGIVRSGDPRMLARIETGLASIAHAATLEFFASAPIIGAALLALEAGGAGPDALLLARDEVAAATSASVPVGG</sequence>
<dbReference type="AlphaFoldDB" id="A0A9X2H3N9"/>
<dbReference type="Pfam" id="PF01869">
    <property type="entry name" value="BcrAD_BadFG"/>
    <property type="match status" value="1"/>
</dbReference>
<dbReference type="SUPFAM" id="SSF53067">
    <property type="entry name" value="Actin-like ATPase domain"/>
    <property type="match status" value="2"/>
</dbReference>
<keyword evidence="2" id="KW-0808">Transferase</keyword>
<dbReference type="Proteomes" id="UP001139722">
    <property type="component" value="Unassembled WGS sequence"/>
</dbReference>
<organism evidence="2 3">
    <name type="scientific">Agromyces terreus</name>
    <dbReference type="NCBI Taxonomy" id="424795"/>
    <lineage>
        <taxon>Bacteria</taxon>
        <taxon>Bacillati</taxon>
        <taxon>Actinomycetota</taxon>
        <taxon>Actinomycetes</taxon>
        <taxon>Micrococcales</taxon>
        <taxon>Microbacteriaceae</taxon>
        <taxon>Agromyces</taxon>
    </lineage>
</organism>
<evidence type="ECO:0000313" key="3">
    <source>
        <dbReference type="Proteomes" id="UP001139722"/>
    </source>
</evidence>
<feature type="domain" description="ATPase BadF/BadG/BcrA/BcrD type" evidence="1">
    <location>
        <begin position="12"/>
        <end position="303"/>
    </location>
</feature>
<dbReference type="PANTHER" id="PTHR43190:SF3">
    <property type="entry name" value="N-ACETYL-D-GLUCOSAMINE KINASE"/>
    <property type="match status" value="1"/>
</dbReference>
<comment type="caution">
    <text evidence="2">The sequence shown here is derived from an EMBL/GenBank/DDBJ whole genome shotgun (WGS) entry which is preliminary data.</text>
</comment>
<accession>A0A9X2H3N9</accession>
<dbReference type="InterPro" id="IPR002731">
    <property type="entry name" value="ATPase_BadF"/>
</dbReference>
<dbReference type="EMBL" id="JAMZDY010000001">
    <property type="protein sequence ID" value="MCP2369484.1"/>
    <property type="molecule type" value="Genomic_DNA"/>
</dbReference>
<proteinExistence type="predicted"/>
<dbReference type="Gene3D" id="3.30.420.40">
    <property type="match status" value="2"/>
</dbReference>
<dbReference type="PANTHER" id="PTHR43190">
    <property type="entry name" value="N-ACETYL-D-GLUCOSAMINE KINASE"/>
    <property type="match status" value="1"/>
</dbReference>
<keyword evidence="2" id="KW-0418">Kinase</keyword>
<keyword evidence="3" id="KW-1185">Reference proteome</keyword>
<dbReference type="RefSeq" id="WP_197738304.1">
    <property type="nucleotide sequence ID" value="NZ_BAAANU010000044.1"/>
</dbReference>
<name>A0A9X2H3N9_9MICO</name>
<reference evidence="2" key="1">
    <citation type="submission" date="2022-06" db="EMBL/GenBank/DDBJ databases">
        <title>Sequencing the genomes of 1000 actinobacteria strains.</title>
        <authorList>
            <person name="Klenk H.-P."/>
        </authorList>
    </citation>
    <scope>NUCLEOTIDE SEQUENCE</scope>
    <source>
        <strain evidence="2">DSM 22016</strain>
    </source>
</reference>
<evidence type="ECO:0000259" key="1">
    <source>
        <dbReference type="Pfam" id="PF01869"/>
    </source>
</evidence>
<dbReference type="InterPro" id="IPR043129">
    <property type="entry name" value="ATPase_NBD"/>
</dbReference>
<evidence type="ECO:0000313" key="2">
    <source>
        <dbReference type="EMBL" id="MCP2369484.1"/>
    </source>
</evidence>
<protein>
    <submittedName>
        <fullName evidence="2">N-acetylglucosamine kinase-like BadF-type ATPase</fullName>
    </submittedName>
</protein>
<dbReference type="GO" id="GO:0016301">
    <property type="term" value="F:kinase activity"/>
    <property type="evidence" value="ECO:0007669"/>
    <property type="project" value="UniProtKB-KW"/>
</dbReference>
<gene>
    <name evidence="2" type="ORF">BJ978_000160</name>
</gene>
<dbReference type="InterPro" id="IPR052519">
    <property type="entry name" value="Euk-type_GlcNAc_Kinase"/>
</dbReference>